<evidence type="ECO:0000313" key="3">
    <source>
        <dbReference type="Proteomes" id="UP000037179"/>
    </source>
</evidence>
<dbReference type="OrthoDB" id="4529786at2"/>
<dbReference type="EMBL" id="BBYQ01000106">
    <property type="protein sequence ID" value="GAP31202.1"/>
    <property type="molecule type" value="Genomic_DNA"/>
</dbReference>
<sequence length="155" mass="17053">MLAVLPYLESGEDMLMVAFNAELDRVSDRIELVLSQASEERIRDVLRVGYEKDLFVEALTFLGLLSDETLTRIAEVAAGMDTEVLAHMVISTQRENAWAELVPVAAAMPAGSLAQFLKLDVWNAENLSAIAAAAERDGRFEELWQRAIEASAELG</sequence>
<evidence type="ECO:0000313" key="4">
    <source>
        <dbReference type="Proteomes" id="UP000180166"/>
    </source>
</evidence>
<organism evidence="2 3">
    <name type="scientific">Nocardia seriolae</name>
    <dbReference type="NCBI Taxonomy" id="37332"/>
    <lineage>
        <taxon>Bacteria</taxon>
        <taxon>Bacillati</taxon>
        <taxon>Actinomycetota</taxon>
        <taxon>Actinomycetes</taxon>
        <taxon>Mycobacteriales</taxon>
        <taxon>Nocardiaceae</taxon>
        <taxon>Nocardia</taxon>
    </lineage>
</organism>
<dbReference type="RefSeq" id="WP_033089788.1">
    <property type="nucleotide sequence ID" value="NZ_AP017900.1"/>
</dbReference>
<evidence type="ECO:0000313" key="2">
    <source>
        <dbReference type="EMBL" id="GAP31202.1"/>
    </source>
</evidence>
<evidence type="ECO:0000313" key="1">
    <source>
        <dbReference type="EMBL" id="APA98559.1"/>
    </source>
</evidence>
<dbReference type="KEGG" id="nsr:NS506_04511"/>
<keyword evidence="3" id="KW-1185">Reference proteome</keyword>
<proteinExistence type="predicted"/>
<protein>
    <submittedName>
        <fullName evidence="2">Uncharacterized protein</fullName>
    </submittedName>
</protein>
<dbReference type="AlphaFoldDB" id="A0A0B8NHJ5"/>
<name>A0A0B8NHJ5_9NOCA</name>
<dbReference type="Proteomes" id="UP000180166">
    <property type="component" value="Chromosome"/>
</dbReference>
<dbReference type="EMBL" id="CP017839">
    <property type="protein sequence ID" value="APA98559.1"/>
    <property type="molecule type" value="Genomic_DNA"/>
</dbReference>
<reference evidence="2 3" key="2">
    <citation type="journal article" date="2016" name="Genome Announc.">
        <title>Draft Genome Sequence of Erythromycin- and Oxytetracycline-Sensitive Nocardia seriolae Strain U-1 (NBRC 110359).</title>
        <authorList>
            <person name="Imajoh M."/>
            <person name="Sukeda M."/>
            <person name="Shimizu M."/>
            <person name="Yamane J."/>
            <person name="Ohnishi K."/>
            <person name="Oshima S."/>
        </authorList>
    </citation>
    <scope>NUCLEOTIDE SEQUENCE [LARGE SCALE GENOMIC DNA]</scope>
    <source>
        <strain evidence="2 3">U-1</strain>
    </source>
</reference>
<reference evidence="3" key="1">
    <citation type="submission" date="2015-07" db="EMBL/GenBank/DDBJ databases">
        <title>Nocardia seriolae U-1 whole genome shotgun sequence.</title>
        <authorList>
            <person name="Imajoh M."/>
            <person name="Fukumoto Y."/>
            <person name="Sukeda M."/>
            <person name="Yamane J."/>
            <person name="Yamasaki K."/>
            <person name="Shimizu M."/>
            <person name="Ohnishi K."/>
            <person name="Oshima S."/>
        </authorList>
    </citation>
    <scope>NUCLEOTIDE SEQUENCE [LARGE SCALE GENOMIC DNA]</scope>
    <source>
        <strain evidence="3">U-1</strain>
    </source>
</reference>
<gene>
    <name evidence="1" type="ORF">NS506_04511</name>
    <name evidence="2" type="ORF">NSK11_contig00106-0030</name>
</gene>
<accession>A0A0B8NHJ5</accession>
<dbReference type="Proteomes" id="UP000037179">
    <property type="component" value="Unassembled WGS sequence"/>
</dbReference>
<reference evidence="1 4" key="3">
    <citation type="submission" date="2016-10" db="EMBL/GenBank/DDBJ databases">
        <title>Genome sequence of Nocardia seriolae strain EM150506, isolated from Anguila japonica.</title>
        <authorList>
            <person name="Han H.-J."/>
        </authorList>
    </citation>
    <scope>NUCLEOTIDE SEQUENCE [LARGE SCALE GENOMIC DNA]</scope>
    <source>
        <strain evidence="1 4">EM150506</strain>
    </source>
</reference>